<keyword evidence="1" id="KW-0472">Membrane</keyword>
<accession>A0A2V3ZTK7</accession>
<dbReference type="Pfam" id="PF12773">
    <property type="entry name" value="DZR"/>
    <property type="match status" value="1"/>
</dbReference>
<dbReference type="EMBL" id="QFLI01000010">
    <property type="protein sequence ID" value="PXX97042.1"/>
    <property type="molecule type" value="Genomic_DNA"/>
</dbReference>
<proteinExistence type="predicted"/>
<feature type="transmembrane region" description="Helical" evidence="1">
    <location>
        <begin position="235"/>
        <end position="256"/>
    </location>
</feature>
<name>A0A2V3ZTK7_9BACT</name>
<dbReference type="RefSeq" id="WP_110362456.1">
    <property type="nucleotide sequence ID" value="NZ_QFLI01000010.1"/>
</dbReference>
<dbReference type="Proteomes" id="UP000248079">
    <property type="component" value="Unassembled WGS sequence"/>
</dbReference>
<evidence type="ECO:0000259" key="2">
    <source>
        <dbReference type="Pfam" id="PF12773"/>
    </source>
</evidence>
<feature type="domain" description="DZANK-type" evidence="2">
    <location>
        <begin position="7"/>
        <end position="52"/>
    </location>
</feature>
<dbReference type="AlphaFoldDB" id="A0A2V3ZTK7"/>
<dbReference type="InterPro" id="IPR025874">
    <property type="entry name" value="DZR"/>
</dbReference>
<evidence type="ECO:0000313" key="4">
    <source>
        <dbReference type="Proteomes" id="UP000248079"/>
    </source>
</evidence>
<keyword evidence="1" id="KW-1133">Transmembrane helix</keyword>
<dbReference type="OrthoDB" id="9764015at2"/>
<feature type="transmembrane region" description="Helical" evidence="1">
    <location>
        <begin position="172"/>
        <end position="192"/>
    </location>
</feature>
<keyword evidence="1" id="KW-0812">Transmembrane</keyword>
<evidence type="ECO:0000256" key="1">
    <source>
        <dbReference type="SAM" id="Phobius"/>
    </source>
</evidence>
<protein>
    <recommendedName>
        <fullName evidence="2">DZANK-type domain-containing protein</fullName>
    </recommendedName>
</protein>
<feature type="transmembrane region" description="Helical" evidence="1">
    <location>
        <begin position="204"/>
        <end position="223"/>
    </location>
</feature>
<gene>
    <name evidence="3" type="ORF">DF185_18635</name>
</gene>
<organism evidence="3 4">
    <name type="scientific">Marinifilum breve</name>
    <dbReference type="NCBI Taxonomy" id="2184082"/>
    <lineage>
        <taxon>Bacteria</taxon>
        <taxon>Pseudomonadati</taxon>
        <taxon>Bacteroidota</taxon>
        <taxon>Bacteroidia</taxon>
        <taxon>Marinilabiliales</taxon>
        <taxon>Marinifilaceae</taxon>
    </lineage>
</organism>
<evidence type="ECO:0000313" key="3">
    <source>
        <dbReference type="EMBL" id="PXX97042.1"/>
    </source>
</evidence>
<reference evidence="3 4" key="1">
    <citation type="submission" date="2018-05" db="EMBL/GenBank/DDBJ databases">
        <title>Marinifilum breve JC075T sp. nov., a marine bacterium isolated from Yongle Blue Hole in the South China Sea.</title>
        <authorList>
            <person name="Fu T."/>
        </authorList>
    </citation>
    <scope>NUCLEOTIDE SEQUENCE [LARGE SCALE GENOMIC DNA]</scope>
    <source>
        <strain evidence="3 4">JC075</strain>
    </source>
</reference>
<sequence length="265" mass="30304">MTNLKNCPHCGNSNLATAIFCQECGKKQDDNLKYYCPVCKTEYDNATKFCKNDGEQILPETAFVRHCIKCGKEYDNSHTFCPVDGGKIMSDYQKSQQFNLSNIADTSQFDFSSLEGIKSVIINIEKKLRIPLNISNGSRISAWLLYATILISIISIPATFQTFNNQPYFQRGSGFLTSFIWLISVSLTFFIAYKIHLGKKWAKVTFLVFFCIGLISQVAQFFIDVPDYRSYWMKFYTVINTILYIGAAAFLIKELFLNKSKVKLR</sequence>
<comment type="caution">
    <text evidence="3">The sequence shown here is derived from an EMBL/GenBank/DDBJ whole genome shotgun (WGS) entry which is preliminary data.</text>
</comment>
<feature type="transmembrane region" description="Helical" evidence="1">
    <location>
        <begin position="140"/>
        <end position="160"/>
    </location>
</feature>
<keyword evidence="4" id="KW-1185">Reference proteome</keyword>